<evidence type="ECO:0000256" key="2">
    <source>
        <dbReference type="SAM" id="SignalP"/>
    </source>
</evidence>
<evidence type="ECO:0000313" key="4">
    <source>
        <dbReference type="Proteomes" id="UP000030151"/>
    </source>
</evidence>
<organism evidence="3 4">
    <name type="scientific">Metarhizium robertsii</name>
    <dbReference type="NCBI Taxonomy" id="568076"/>
    <lineage>
        <taxon>Eukaryota</taxon>
        <taxon>Fungi</taxon>
        <taxon>Dikarya</taxon>
        <taxon>Ascomycota</taxon>
        <taxon>Pezizomycotina</taxon>
        <taxon>Sordariomycetes</taxon>
        <taxon>Hypocreomycetidae</taxon>
        <taxon>Hypocreales</taxon>
        <taxon>Clavicipitaceae</taxon>
        <taxon>Metarhizium</taxon>
    </lineage>
</organism>
<keyword evidence="2" id="KW-0732">Signal</keyword>
<feature type="chain" id="PRO_5001473403" evidence="2">
    <location>
        <begin position="20"/>
        <end position="126"/>
    </location>
</feature>
<dbReference type="HOGENOM" id="CLU_1982105_0_0_1"/>
<feature type="region of interest" description="Disordered" evidence="1">
    <location>
        <begin position="23"/>
        <end position="52"/>
    </location>
</feature>
<feature type="compositionally biased region" description="Low complexity" evidence="1">
    <location>
        <begin position="34"/>
        <end position="44"/>
    </location>
</feature>
<proteinExistence type="predicted"/>
<gene>
    <name evidence="3" type="ORF">X797_008644</name>
</gene>
<dbReference type="Proteomes" id="UP000030151">
    <property type="component" value="Unassembled WGS sequence"/>
</dbReference>
<feature type="signal peptide" evidence="2">
    <location>
        <begin position="1"/>
        <end position="19"/>
    </location>
</feature>
<reference evidence="3 4" key="1">
    <citation type="submission" date="2014-02" db="EMBL/GenBank/DDBJ databases">
        <title>The genome sequence of the entomopathogenic fungus Metarhizium robertsii ARSEF 2575.</title>
        <authorList>
            <person name="Giuliano Garisto Donzelli B."/>
            <person name="Roe B.A."/>
            <person name="Macmil S.L."/>
            <person name="Krasnoff S.B."/>
            <person name="Gibson D.M."/>
        </authorList>
    </citation>
    <scope>NUCLEOTIDE SEQUENCE [LARGE SCALE GENOMIC DNA]</scope>
    <source>
        <strain evidence="3 4">ARSEF 2575</strain>
    </source>
</reference>
<evidence type="ECO:0000313" key="3">
    <source>
        <dbReference type="EMBL" id="EXU98254.1"/>
    </source>
</evidence>
<name>A0A014QW87_9HYPO</name>
<protein>
    <submittedName>
        <fullName evidence="3">Uncharacterized protein</fullName>
    </submittedName>
</protein>
<sequence>MKLSATAVTVLIGLGMALPQSLPTEGSQLGASITQDTPQQPTQQSKAEDARATQVQVQRELCNETALQDRFRYEVTEEQCGRAFKGCISVGFKIGRKDELAKCTYNYVVSIASDDAYNYNAWKRPN</sequence>
<dbReference type="AlphaFoldDB" id="A0A014QW87"/>
<feature type="compositionally biased region" description="Polar residues" evidence="1">
    <location>
        <begin position="23"/>
        <end position="33"/>
    </location>
</feature>
<evidence type="ECO:0000256" key="1">
    <source>
        <dbReference type="SAM" id="MobiDB-lite"/>
    </source>
</evidence>
<accession>A0A014QW87</accession>
<comment type="caution">
    <text evidence="3">The sequence shown here is derived from an EMBL/GenBank/DDBJ whole genome shotgun (WGS) entry which is preliminary data.</text>
</comment>
<dbReference type="EMBL" id="JELW01000028">
    <property type="protein sequence ID" value="EXU98254.1"/>
    <property type="molecule type" value="Genomic_DNA"/>
</dbReference>